<evidence type="ECO:0000313" key="5">
    <source>
        <dbReference type="EMBL" id="CAI8024781.1"/>
    </source>
</evidence>
<feature type="region of interest" description="Disordered" evidence="2">
    <location>
        <begin position="238"/>
        <end position="257"/>
    </location>
</feature>
<dbReference type="Pfam" id="PF16192">
    <property type="entry name" value="PMT_4TMC"/>
    <property type="match status" value="1"/>
</dbReference>
<keyword evidence="3" id="KW-1133">Transmembrane helix</keyword>
<dbReference type="SUPFAM" id="SSF82109">
    <property type="entry name" value="MIR domain"/>
    <property type="match status" value="1"/>
</dbReference>
<proteinExistence type="predicted"/>
<dbReference type="AlphaFoldDB" id="A0AA35S9W3"/>
<evidence type="ECO:0000313" key="6">
    <source>
        <dbReference type="Proteomes" id="UP001174909"/>
    </source>
</evidence>
<feature type="domain" description="MIR" evidence="4">
    <location>
        <begin position="24"/>
        <end position="84"/>
    </location>
</feature>
<dbReference type="PANTHER" id="PTHR10050:SF51">
    <property type="entry name" value="PROTEIN O-MANNOSYL-TRANSFERASE 1"/>
    <property type="match status" value="1"/>
</dbReference>
<feature type="domain" description="MIR" evidence="4">
    <location>
        <begin position="98"/>
        <end position="155"/>
    </location>
</feature>
<evidence type="ECO:0000259" key="4">
    <source>
        <dbReference type="PROSITE" id="PS50919"/>
    </source>
</evidence>
<organism evidence="5 6">
    <name type="scientific">Geodia barretti</name>
    <name type="common">Barrett's horny sponge</name>
    <dbReference type="NCBI Taxonomy" id="519541"/>
    <lineage>
        <taxon>Eukaryota</taxon>
        <taxon>Metazoa</taxon>
        <taxon>Porifera</taxon>
        <taxon>Demospongiae</taxon>
        <taxon>Heteroscleromorpha</taxon>
        <taxon>Tetractinellida</taxon>
        <taxon>Astrophorina</taxon>
        <taxon>Geodiidae</taxon>
        <taxon>Geodia</taxon>
    </lineage>
</organism>
<dbReference type="InterPro" id="IPR032421">
    <property type="entry name" value="PMT_4TMC"/>
</dbReference>
<sequence length="468" mass="52501">THIWNTLIGTVETTAEPIHLSPNTTLLRYGSHVSLKSTDALCWLHSHPHLYPLKYPDDRGSSYQQQVTCYEFADINNLWEVRRPLGPGGVAGAGSDSHDPVRNKDLVELVHINTSKILNSHDVAAPLTPTHQEVAGYVNYSAQFVPHLEWRLEVPGVPDGSPVFHEKGKLKLKLIHEHSKQTLACTGKRLPEWAFQQYEVVTERDVSSTTAVWSLDDVVLPPPSNATAWAEEERLIREKAQNPGTGAAKSEDEDDDSQETLNFWEKYVELQVHMATAHGNLGEHQFGATPHNWPLMGKLLPYWLDEKSNAQVTLIGNPVMWWVASVGIVVFLAVTAVHLLRRRREIFDLPHAEFHQWWTSGSVLLVGWLAHCLPYFSRVVPPPLPPCRPVQTDAPSCRLRTLLRLAQEVPRTNLSPLPPPGIPPPPLLLHLLPRLRPVHLRLPGALSRTNRVEKVVSFLGPSPQIITR</sequence>
<evidence type="ECO:0000256" key="2">
    <source>
        <dbReference type="SAM" id="MobiDB-lite"/>
    </source>
</evidence>
<dbReference type="EMBL" id="CASHTH010002094">
    <property type="protein sequence ID" value="CAI8024781.1"/>
    <property type="molecule type" value="Genomic_DNA"/>
</dbReference>
<dbReference type="InterPro" id="IPR027005">
    <property type="entry name" value="PMT-like"/>
</dbReference>
<keyword evidence="3" id="KW-0812">Transmembrane</keyword>
<dbReference type="Gene3D" id="2.80.10.50">
    <property type="match status" value="1"/>
</dbReference>
<feature type="non-terminal residue" evidence="5">
    <location>
        <position position="468"/>
    </location>
</feature>
<dbReference type="PROSITE" id="PS50919">
    <property type="entry name" value="MIR"/>
    <property type="match status" value="2"/>
</dbReference>
<comment type="caution">
    <text evidence="5">The sequence shown here is derived from an EMBL/GenBank/DDBJ whole genome shotgun (WGS) entry which is preliminary data.</text>
</comment>
<evidence type="ECO:0000256" key="3">
    <source>
        <dbReference type="SAM" id="Phobius"/>
    </source>
</evidence>
<dbReference type="GO" id="GO:0005783">
    <property type="term" value="C:endoplasmic reticulum"/>
    <property type="evidence" value="ECO:0007669"/>
    <property type="project" value="TreeGrafter"/>
</dbReference>
<keyword evidence="3" id="KW-0472">Membrane</keyword>
<keyword evidence="1" id="KW-0677">Repeat</keyword>
<gene>
    <name evidence="5" type="ORF">GBAR_LOCUS14361</name>
</gene>
<dbReference type="PANTHER" id="PTHR10050">
    <property type="entry name" value="DOLICHYL-PHOSPHATE-MANNOSE--PROTEIN MANNOSYLTRANSFERASE"/>
    <property type="match status" value="1"/>
</dbReference>
<evidence type="ECO:0000256" key="1">
    <source>
        <dbReference type="ARBA" id="ARBA00022737"/>
    </source>
</evidence>
<dbReference type="GO" id="GO:0004169">
    <property type="term" value="F:dolichyl-phosphate-mannose-protein mannosyltransferase activity"/>
    <property type="evidence" value="ECO:0007669"/>
    <property type="project" value="TreeGrafter"/>
</dbReference>
<dbReference type="SMART" id="SM00472">
    <property type="entry name" value="MIR"/>
    <property type="match status" value="3"/>
</dbReference>
<reference evidence="5" key="1">
    <citation type="submission" date="2023-03" db="EMBL/GenBank/DDBJ databases">
        <authorList>
            <person name="Steffen K."/>
            <person name="Cardenas P."/>
        </authorList>
    </citation>
    <scope>NUCLEOTIDE SEQUENCE</scope>
</reference>
<dbReference type="InterPro" id="IPR036300">
    <property type="entry name" value="MIR_dom_sf"/>
</dbReference>
<dbReference type="Proteomes" id="UP001174909">
    <property type="component" value="Unassembled WGS sequence"/>
</dbReference>
<accession>A0AA35S9W3</accession>
<dbReference type="InterPro" id="IPR016093">
    <property type="entry name" value="MIR_motif"/>
</dbReference>
<keyword evidence="6" id="KW-1185">Reference proteome</keyword>
<dbReference type="Pfam" id="PF02815">
    <property type="entry name" value="MIR"/>
    <property type="match status" value="1"/>
</dbReference>
<feature type="transmembrane region" description="Helical" evidence="3">
    <location>
        <begin position="319"/>
        <end position="340"/>
    </location>
</feature>
<name>A0AA35S9W3_GEOBA</name>
<protein>
    <submittedName>
        <fullName evidence="5">Protein O-mannosyltransferase 1</fullName>
    </submittedName>
</protein>